<keyword evidence="1" id="KW-0802">TPR repeat</keyword>
<reference evidence="2" key="1">
    <citation type="submission" date="2025-08" db="UniProtKB">
        <authorList>
            <consortium name="Ensembl"/>
        </authorList>
    </citation>
    <scope>IDENTIFICATION</scope>
</reference>
<dbReference type="SMART" id="SM00028">
    <property type="entry name" value="TPR"/>
    <property type="match status" value="3"/>
</dbReference>
<dbReference type="GO" id="GO:0070286">
    <property type="term" value="P:axonemal dynein complex assembly"/>
    <property type="evidence" value="ECO:0007669"/>
    <property type="project" value="TreeGrafter"/>
</dbReference>
<dbReference type="GO" id="GO:0005737">
    <property type="term" value="C:cytoplasm"/>
    <property type="evidence" value="ECO:0007669"/>
    <property type="project" value="TreeGrafter"/>
</dbReference>
<feature type="repeat" description="TPR" evidence="1">
    <location>
        <begin position="177"/>
        <end position="210"/>
    </location>
</feature>
<dbReference type="OMA" id="AVQQNCA"/>
<protein>
    <submittedName>
        <fullName evidence="2">Tetratricopeptide repeat domain 12</fullName>
    </submittedName>
</protein>
<dbReference type="InterPro" id="IPR043195">
    <property type="entry name" value="TTC12"/>
</dbReference>
<keyword evidence="3" id="KW-1185">Reference proteome</keyword>
<evidence type="ECO:0000256" key="1">
    <source>
        <dbReference type="PROSITE-ProRule" id="PRU00339"/>
    </source>
</evidence>
<dbReference type="Proteomes" id="UP001108240">
    <property type="component" value="Unplaced"/>
</dbReference>
<dbReference type="GO" id="GO:0007288">
    <property type="term" value="P:sperm axoneme assembly"/>
    <property type="evidence" value="ECO:0007669"/>
    <property type="project" value="TreeGrafter"/>
</dbReference>
<dbReference type="PROSITE" id="PS50005">
    <property type="entry name" value="TPR"/>
    <property type="match status" value="1"/>
</dbReference>
<dbReference type="PANTHER" id="PTHR46540:SF1">
    <property type="entry name" value="TETRATRICOPEPTIDE REPEAT PROTEIN 12"/>
    <property type="match status" value="1"/>
</dbReference>
<evidence type="ECO:0000313" key="3">
    <source>
        <dbReference type="Proteomes" id="UP001108240"/>
    </source>
</evidence>
<dbReference type="GeneTree" id="ENSGT00940000164257"/>
<dbReference type="Ensembl" id="ENSCCRT00000053579.2">
    <property type="protein sequence ID" value="ENSCCRP00000049460.2"/>
    <property type="gene ID" value="ENSCCRG00000026376.2"/>
</dbReference>
<organism evidence="2 3">
    <name type="scientific">Cyprinus carpio carpio</name>
    <dbReference type="NCBI Taxonomy" id="630221"/>
    <lineage>
        <taxon>Eukaryota</taxon>
        <taxon>Metazoa</taxon>
        <taxon>Chordata</taxon>
        <taxon>Craniata</taxon>
        <taxon>Vertebrata</taxon>
        <taxon>Euteleostomi</taxon>
        <taxon>Actinopterygii</taxon>
        <taxon>Neopterygii</taxon>
        <taxon>Teleostei</taxon>
        <taxon>Ostariophysi</taxon>
        <taxon>Cypriniformes</taxon>
        <taxon>Cyprinidae</taxon>
        <taxon>Cyprininae</taxon>
        <taxon>Cyprinus</taxon>
    </lineage>
</organism>
<reference evidence="2" key="2">
    <citation type="submission" date="2025-09" db="UniProtKB">
        <authorList>
            <consortium name="Ensembl"/>
        </authorList>
    </citation>
    <scope>IDENTIFICATION</scope>
</reference>
<dbReference type="Pfam" id="PF13181">
    <property type="entry name" value="TPR_8"/>
    <property type="match status" value="1"/>
</dbReference>
<evidence type="ECO:0000313" key="2">
    <source>
        <dbReference type="Ensembl" id="ENSCCRP00000049460.2"/>
    </source>
</evidence>
<name>A0A8C1HGU6_CYPCA</name>
<accession>A0A8C1HGU6</accession>
<dbReference type="InterPro" id="IPR019734">
    <property type="entry name" value="TPR_rpt"/>
</dbReference>
<proteinExistence type="predicted"/>
<dbReference type="PANTHER" id="PTHR46540">
    <property type="entry name" value="TETRATRICOPEPTIDE REPEAT PROTEIN 12"/>
    <property type="match status" value="1"/>
</dbReference>
<dbReference type="SMR" id="A0A8C1HGU6"/>
<dbReference type="GO" id="GO:0005813">
    <property type="term" value="C:centrosome"/>
    <property type="evidence" value="ECO:0007669"/>
    <property type="project" value="TreeGrafter"/>
</dbReference>
<sequence length="703" mass="78931">MTLQDNDDLERFLRNVDQMNELVKELNSSDVSRQEKAISKADQFISSLEQNEPCKTKINKTVINKNPSSENGPVNIQYESSQNPENFLRILEKDAEERRLRRKMKEEKANALREQGNEAFTQGDYETAVRFYTEGLEQLRDMQALYTNRAQAFIKLKRYKDAISDCEWALRCNEKCIKAYVHMGKSHLALKDFKQSRICYQKILEIEPQRETMVKAYLRQVDLEEKAFLQEKAAWEELQEGTEQAMAVAELLKKLDRPNEINLYYCGGLELLSQAIKDCTGKTLFRLNNGFSIINGNNTVRSCLSQNSKDPYSVDLCLSIVKLWRTVCSGNEQNQQLLMECPGTREHMVQLLASPVREIQRENLELLSVYSQTQHGRDVLIANLNSNQMAENLMSCVCRDMSSALALTVLENLAAENKFKIQSRENFTAVFVLPLEHLLSNIMTADHKTLASVISVIGTMALDDAISKKLAGRSEFWRCSLQTMKQCIGCECRSVLYPLLGLMFNLASNPSQVVQEHAVLASSRCLDLLSDSSGGVITRAAGLLSVLLPMSLDATQEVVRNGVVKKLLKILKVGGEMSSRYSIKALTFCTASIPQARDELVKLDKRLHTLRNLLGSIDELVVGNAALCLGHCLEVDGAAVSLLGTDCVQLLLHHAAGDAKRAAVQQNAAITLGKLCKIEPRHMEKLRELHGLEILHSCVRLIT</sequence>
<dbReference type="AlphaFoldDB" id="A0A8C1HGU6"/>